<evidence type="ECO:0000256" key="2">
    <source>
        <dbReference type="ARBA" id="ARBA00022741"/>
    </source>
</evidence>
<dbReference type="EMBL" id="JACSQK010000002">
    <property type="protein sequence ID" value="MBD7959785.1"/>
    <property type="molecule type" value="Genomic_DNA"/>
</dbReference>
<keyword evidence="3 10" id="KW-0227">DNA damage</keyword>
<evidence type="ECO:0000256" key="10">
    <source>
        <dbReference type="HAMAP-Rule" id="MF_01486"/>
    </source>
</evidence>
<keyword evidence="6 10" id="KW-0269">Exonuclease</keyword>
<dbReference type="GO" id="GO:0008854">
    <property type="term" value="F:exodeoxyribonuclease V activity"/>
    <property type="evidence" value="ECO:0007669"/>
    <property type="project" value="UniProtKB-EC"/>
</dbReference>
<dbReference type="PANTHER" id="PTHR30591:SF1">
    <property type="entry name" value="RECBCD ENZYME SUBUNIT RECC"/>
    <property type="match status" value="1"/>
</dbReference>
<dbReference type="InterPro" id="IPR006697">
    <property type="entry name" value="RecC"/>
</dbReference>
<dbReference type="InterPro" id="IPR011335">
    <property type="entry name" value="Restrct_endonuc-II-like"/>
</dbReference>
<comment type="subunit">
    <text evidence="10">Heterotrimer of RecB, RecC and RecD. All subunits contribute to DNA-binding.</text>
</comment>
<evidence type="ECO:0000256" key="9">
    <source>
        <dbReference type="ARBA" id="ARBA00023204"/>
    </source>
</evidence>
<keyword evidence="1 10" id="KW-0540">Nuclease</keyword>
<dbReference type="PIRSF" id="PIRSF000980">
    <property type="entry name" value="RecC"/>
    <property type="match status" value="1"/>
</dbReference>
<keyword evidence="8 10" id="KW-0238">DNA-binding</keyword>
<dbReference type="Gene3D" id="3.40.50.10930">
    <property type="match status" value="1"/>
</dbReference>
<proteinExistence type="inferred from homology"/>
<dbReference type="Gene3D" id="1.10.10.990">
    <property type="match status" value="1"/>
</dbReference>
<dbReference type="SUPFAM" id="SSF52540">
    <property type="entry name" value="P-loop containing nucleoside triphosphate hydrolases"/>
    <property type="match status" value="2"/>
</dbReference>
<reference evidence="12 13" key="1">
    <citation type="submission" date="2020-08" db="EMBL/GenBank/DDBJ databases">
        <title>A Genomic Blueprint of the Chicken Gut Microbiome.</title>
        <authorList>
            <person name="Gilroy R."/>
            <person name="Ravi A."/>
            <person name="Getino M."/>
            <person name="Pursley I."/>
            <person name="Horton D.L."/>
            <person name="Alikhan N.-F."/>
            <person name="Baker D."/>
            <person name="Gharbi K."/>
            <person name="Hall N."/>
            <person name="Watson M."/>
            <person name="Adriaenssens E.M."/>
            <person name="Foster-Nyarko E."/>
            <person name="Jarju S."/>
            <person name="Secka A."/>
            <person name="Antonio M."/>
            <person name="Oren A."/>
            <person name="Chaudhuri R."/>
            <person name="La Ragione R.M."/>
            <person name="Hildebrand F."/>
            <person name="Pallen M.J."/>
        </authorList>
    </citation>
    <scope>NUCLEOTIDE SEQUENCE [LARGE SCALE GENOMIC DNA]</scope>
    <source>
        <strain evidence="12 13">Sa2CVA6</strain>
    </source>
</reference>
<dbReference type="InterPro" id="IPR041500">
    <property type="entry name" value="RecC_C"/>
</dbReference>
<name>A0ABR8S8H4_9BURK</name>
<keyword evidence="5 10" id="KW-0347">Helicase</keyword>
<evidence type="ECO:0000256" key="6">
    <source>
        <dbReference type="ARBA" id="ARBA00022839"/>
    </source>
</evidence>
<keyword evidence="13" id="KW-1185">Reference proteome</keyword>
<keyword evidence="7 10" id="KW-0067">ATP-binding</keyword>
<comment type="miscellaneous">
    <text evidence="10">In the RecBCD complex, RecB has a slow 3'-5' helicase, an exonuclease activity and loads RecA onto ssDNA, RecD has a fast 5'-3' helicase activity, while RecC stimulates the ATPase and processivity of the RecB helicase and contributes to recognition of the Chi site.</text>
</comment>
<dbReference type="Gene3D" id="1.10.10.160">
    <property type="match status" value="1"/>
</dbReference>
<keyword evidence="9 10" id="KW-0234">DNA repair</keyword>
<accession>A0ABR8S8H4</accession>
<protein>
    <recommendedName>
        <fullName evidence="10">RecBCD enzyme subunit RecC</fullName>
    </recommendedName>
    <alternativeName>
        <fullName evidence="10">Exonuclease V subunit RecC</fullName>
        <shortName evidence="10">ExoV subunit RecC</shortName>
    </alternativeName>
    <alternativeName>
        <fullName evidence="10">Helicase/nuclease RecBCD subunit RecC</fullName>
    </alternativeName>
</protein>
<comment type="function">
    <text evidence="10">A helicase/nuclease that prepares dsDNA breaks (DSB) for recombinational DNA repair. Binds to DSBs and unwinds DNA via a highly rapid and processive ATP-dependent bidirectional helicase activity. Unwinds dsDNA until it encounters a Chi (crossover hotspot instigator) sequence from the 3' direction. Cuts ssDNA a few nucleotides 3' to the Chi site. The properties and activities of the enzyme are changed at Chi. The Chi-altered holoenzyme produces a long 3'-ssDNA overhang and facilitates RecA-binding to the ssDNA for homologous DNA recombination and repair. Holoenzyme degrades any linearized DNA that is unable to undergo homologous recombination. In the holoenzyme this subunit recognizes the wild-type Chi sequence, and when added to isolated RecB increases its ATP-dependent helicase processivity.</text>
</comment>
<dbReference type="Proteomes" id="UP000634919">
    <property type="component" value="Unassembled WGS sequence"/>
</dbReference>
<keyword evidence="2 10" id="KW-0547">Nucleotide-binding</keyword>
<evidence type="ECO:0000259" key="11">
    <source>
        <dbReference type="Pfam" id="PF17946"/>
    </source>
</evidence>
<evidence type="ECO:0000256" key="5">
    <source>
        <dbReference type="ARBA" id="ARBA00022806"/>
    </source>
</evidence>
<sequence>MASSIAPGLVALHGNCTETLADTLMAWMQAHPLEPLEQETVLVQSNGTAEWFKMRMAEQLGVCAAAKVELPARFIWRTYRQVLGKHEVPPSSPLEKIPLTWRLMRLLPACLHAPAFAPIANFLRPGEPERLLQLAERLADLFDQYQIYRSDWLDAWQAGRDVLPQTGKPDQTIPAGQMWQPQLWRAVLADLTESEKAATRTALQALVLQRLRETAPGALVTPRRVVLFGLSHVPLAMLGFMDALSRHSQVVLAVPNPCRYHWADAIDGRDLLRMQRRRQPLKNGQDLAAVPLESMHTHAHPLLAAWGRQSRDYVRLLDAFDTTLETANASIWPRVDLFDDTPADQGTLLQQVQRSMRDLLPLSEHPRTTQPGHHIPASDGSIVFHSTHSLVRELEVLHDQLLHMLAQPAAAGQVPLQPRDVIVMLPDIEKAAPSIRAVFGQYGRTDARYIPFDIADLSARAASPMVVALQWLLCLPQQRCRLSELCDLMDVPAIAARFGLAAQDVPQLTQWMAGAGIRWGLNSQQRESLGLGSCGEHNSAWFGLRRMLLGYASGSRSVQTEAGLQQAAAWGEIEPYDEVGGLDAQLAGVLAAVLERLMHWWNEALQEAVPDVWAQRLRQLAQDMFDPQDEVEQALLDGLEQSLSRWQSACEEAAYAQPIPLAVAQEAWLQALEQPSLEQRFRAGGVTFATPMPMRAIPFEVVCLLGMNDGDYPRRAARNDFDLMQQSGQYRPGDRARRDHDRQLMLDAVLSARRTLYISWAGHHVRDNSEQPASVLVSQLREYLAAGWRGEQDLLQERTWSYPLQPFSRRYFEVGAPLTTYASEWRAAHAQALQNAPVPEMPAFVPDPQVPLTVAQLTAFVRNPAKAFFRERLSVHFEQDDSVVDDDEVFQLDGLQAYGLVQELQQQFVADWEGYGAPRHPNTQYIDGDATAQLLQARIQSLQRAGRLPLAGLGEREAQQLQATLLPGLRTWQQLRTDYPLPAERQRLHFTHQNVVLQDWLDQLWLPSAQSAGVLPIWLLIDPRDVLDAKRQPRRDRLLPVYIRSLVAAACGAEVQGMVVGRDACLHVQPMDEAEARSTLQTLLQLWVQGHDQPLPLPAKTGLALAMSDLNAAVSAYEGGFKHRGECEDMSWQRLFPDYAALAEDGQLEPLAQSVYAPMHAWCASSLAVVDWTQDLAQGAPA</sequence>
<comment type="similarity">
    <text evidence="10">Belongs to the RecC family.</text>
</comment>
<organism evidence="12 13">
    <name type="scientific">Comamonas avium</name>
    <dbReference type="NCBI Taxonomy" id="2762231"/>
    <lineage>
        <taxon>Bacteria</taxon>
        <taxon>Pseudomonadati</taxon>
        <taxon>Pseudomonadota</taxon>
        <taxon>Betaproteobacteria</taxon>
        <taxon>Burkholderiales</taxon>
        <taxon>Comamonadaceae</taxon>
        <taxon>Comamonas</taxon>
    </lineage>
</organism>
<dbReference type="SUPFAM" id="SSF52980">
    <property type="entry name" value="Restriction endonuclease-like"/>
    <property type="match status" value="1"/>
</dbReference>
<keyword evidence="4 10" id="KW-0378">Hydrolase</keyword>
<evidence type="ECO:0000256" key="3">
    <source>
        <dbReference type="ARBA" id="ARBA00022763"/>
    </source>
</evidence>
<dbReference type="Pfam" id="PF04257">
    <property type="entry name" value="Exonuc_V_gamma"/>
    <property type="match status" value="1"/>
</dbReference>
<dbReference type="NCBIfam" id="TIGR01450">
    <property type="entry name" value="recC"/>
    <property type="match status" value="1"/>
</dbReference>
<evidence type="ECO:0000313" key="12">
    <source>
        <dbReference type="EMBL" id="MBD7959785.1"/>
    </source>
</evidence>
<dbReference type="HAMAP" id="MF_01486">
    <property type="entry name" value="RecC"/>
    <property type="match status" value="1"/>
</dbReference>
<evidence type="ECO:0000256" key="7">
    <source>
        <dbReference type="ARBA" id="ARBA00022840"/>
    </source>
</evidence>
<evidence type="ECO:0000313" key="13">
    <source>
        <dbReference type="Proteomes" id="UP000634919"/>
    </source>
</evidence>
<dbReference type="Pfam" id="PF17946">
    <property type="entry name" value="RecC_C"/>
    <property type="match status" value="1"/>
</dbReference>
<dbReference type="InterPro" id="IPR013986">
    <property type="entry name" value="DExx_box_DNA_helicase_dom_sf"/>
</dbReference>
<dbReference type="Gene3D" id="3.40.50.300">
    <property type="entry name" value="P-loop containing nucleotide triphosphate hydrolases"/>
    <property type="match status" value="2"/>
</dbReference>
<dbReference type="PANTHER" id="PTHR30591">
    <property type="entry name" value="RECBCD ENZYME SUBUNIT RECC"/>
    <property type="match status" value="1"/>
</dbReference>
<evidence type="ECO:0000256" key="8">
    <source>
        <dbReference type="ARBA" id="ARBA00023125"/>
    </source>
</evidence>
<evidence type="ECO:0000256" key="1">
    <source>
        <dbReference type="ARBA" id="ARBA00022722"/>
    </source>
</evidence>
<comment type="caution">
    <text evidence="12">The sequence shown here is derived from an EMBL/GenBank/DDBJ whole genome shotgun (WGS) entry which is preliminary data.</text>
</comment>
<gene>
    <name evidence="10 12" type="primary">recC</name>
    <name evidence="12" type="ORF">H9646_04780</name>
</gene>
<evidence type="ECO:0000256" key="4">
    <source>
        <dbReference type="ARBA" id="ARBA00022801"/>
    </source>
</evidence>
<dbReference type="InterPro" id="IPR027417">
    <property type="entry name" value="P-loop_NTPase"/>
</dbReference>
<dbReference type="RefSeq" id="WP_191722181.1">
    <property type="nucleotide sequence ID" value="NZ_JACSQK010000002.1"/>
</dbReference>
<feature type="domain" description="RecC C-terminal" evidence="11">
    <location>
        <begin position="851"/>
        <end position="1107"/>
    </location>
</feature>